<dbReference type="EMBL" id="BSXS01004591">
    <property type="protein sequence ID" value="GME83226.1"/>
    <property type="molecule type" value="Genomic_DNA"/>
</dbReference>
<name>A0ACB5T8B8_AMBMO</name>
<keyword evidence="2" id="KW-1185">Reference proteome</keyword>
<proteinExistence type="predicted"/>
<evidence type="ECO:0000313" key="1">
    <source>
        <dbReference type="EMBL" id="GME83226.1"/>
    </source>
</evidence>
<comment type="caution">
    <text evidence="1">The sequence shown here is derived from an EMBL/GenBank/DDBJ whole genome shotgun (WGS) entry which is preliminary data.</text>
</comment>
<evidence type="ECO:0000313" key="2">
    <source>
        <dbReference type="Proteomes" id="UP001165064"/>
    </source>
</evidence>
<accession>A0ACB5T8B8</accession>
<protein>
    <submittedName>
        <fullName evidence="1">Unnamed protein product</fullName>
    </submittedName>
</protein>
<organism evidence="1 2">
    <name type="scientific">Ambrosiozyma monospora</name>
    <name type="common">Yeast</name>
    <name type="synonym">Endomycopsis monosporus</name>
    <dbReference type="NCBI Taxonomy" id="43982"/>
    <lineage>
        <taxon>Eukaryota</taxon>
        <taxon>Fungi</taxon>
        <taxon>Dikarya</taxon>
        <taxon>Ascomycota</taxon>
        <taxon>Saccharomycotina</taxon>
        <taxon>Pichiomycetes</taxon>
        <taxon>Pichiales</taxon>
        <taxon>Pichiaceae</taxon>
        <taxon>Ambrosiozyma</taxon>
    </lineage>
</organism>
<reference evidence="1" key="1">
    <citation type="submission" date="2023-04" db="EMBL/GenBank/DDBJ databases">
        <title>Ambrosiozyma monospora NBRC 10751.</title>
        <authorList>
            <person name="Ichikawa N."/>
            <person name="Sato H."/>
            <person name="Tonouchi N."/>
        </authorList>
    </citation>
    <scope>NUCLEOTIDE SEQUENCE</scope>
    <source>
        <strain evidence="1">NBRC 10751</strain>
    </source>
</reference>
<gene>
    <name evidence="1" type="ORF">Amon02_000603700</name>
</gene>
<dbReference type="Proteomes" id="UP001165064">
    <property type="component" value="Unassembled WGS sequence"/>
</dbReference>
<sequence length="198" mass="22646">MSVEDKTTEITKTITTTKEATPTTCPESSTKPSTSESGSEEPLNKKRKLDIPEGMTKSAWKRLEKRRRWEENKEKLKQDRKERKKQMKLERRAKMQEMTAKGEDITKAFPSKKPKINPEDQIPSGAKVILDCAFDDLMLEKEVVSLSGQITRSGSIPDCPIMCITNQRISNLLKKISSQCFPKTYLKFVISVPTQMKY</sequence>